<keyword evidence="3" id="KW-1185">Reference proteome</keyword>
<accession>A0A9E6R9D2</accession>
<evidence type="ECO:0000313" key="3">
    <source>
        <dbReference type="Proteomes" id="UP000825701"/>
    </source>
</evidence>
<reference evidence="2" key="1">
    <citation type="submission" date="2021-08" db="EMBL/GenBank/DDBJ databases">
        <authorList>
            <person name="Zhang H."/>
            <person name="Xu M."/>
            <person name="Yu Z."/>
            <person name="Yang L."/>
            <person name="Cai Y."/>
        </authorList>
    </citation>
    <scope>NUCLEOTIDE SEQUENCE</scope>
    <source>
        <strain evidence="2">CHL1</strain>
    </source>
</reference>
<evidence type="ECO:0000313" key="2">
    <source>
        <dbReference type="EMBL" id="QZN99714.1"/>
    </source>
</evidence>
<evidence type="ECO:0000256" key="1">
    <source>
        <dbReference type="SAM" id="MobiDB-lite"/>
    </source>
</evidence>
<feature type="compositionally biased region" description="Basic and acidic residues" evidence="1">
    <location>
        <begin position="146"/>
        <end position="161"/>
    </location>
</feature>
<dbReference type="CDD" id="cd20686">
    <property type="entry name" value="CdiA-CT_Ec-like"/>
    <property type="match status" value="1"/>
</dbReference>
<dbReference type="AlphaFoldDB" id="A0A9E6R9D2"/>
<feature type="compositionally biased region" description="Gly residues" evidence="1">
    <location>
        <begin position="171"/>
        <end position="190"/>
    </location>
</feature>
<name>A0A9E6R9D2_9HYPH</name>
<protein>
    <recommendedName>
        <fullName evidence="4">Bacterial EndoU nuclease domain-containing protein</fullName>
    </recommendedName>
</protein>
<dbReference type="EMBL" id="CP081869">
    <property type="protein sequence ID" value="QZN99714.1"/>
    <property type="molecule type" value="Genomic_DNA"/>
</dbReference>
<dbReference type="Proteomes" id="UP000825701">
    <property type="component" value="Chromosome"/>
</dbReference>
<dbReference type="RefSeq" id="WP_261402813.1">
    <property type="nucleotide sequence ID" value="NZ_CP081869.1"/>
</dbReference>
<sequence length="336" mass="34675">MTAVAHCCHLIIIDCRRARLRREGRGTSQMGFNFNPIDAVKNVASGIGDVAEGGARAFESAVDTARRASISDIGHTVLDVAGMVPVVGEAADLANAGWYAAEGDFANAALSGAAAIPFAGNLATGAKWVKRGVEVADHVSDGARTVDHVADATRTTERAVDGGRAAPPPAGGGGGPGGPNGPGAPGGGPNGPDLNGISYRSDLPQHLRGPDGFKGTRLNGTHNQDVAIAEVTAKNFQPTVRPTGTKGVNEVEWKVPDPNNPGETITRSKTTYDPKVYDDQTMLDMAQGAGEQGWARHLDGEQGPFPVTQDGVNFNVHINTDPTTGAAYVGNVHPVP</sequence>
<evidence type="ECO:0008006" key="4">
    <source>
        <dbReference type="Google" id="ProtNLM"/>
    </source>
</evidence>
<proteinExistence type="predicted"/>
<organism evidence="2 3">
    <name type="scientific">Chenggangzhangella methanolivorans</name>
    <dbReference type="NCBI Taxonomy" id="1437009"/>
    <lineage>
        <taxon>Bacteria</taxon>
        <taxon>Pseudomonadati</taxon>
        <taxon>Pseudomonadota</taxon>
        <taxon>Alphaproteobacteria</taxon>
        <taxon>Hyphomicrobiales</taxon>
        <taxon>Methylopilaceae</taxon>
        <taxon>Chenggangzhangella</taxon>
    </lineage>
</organism>
<dbReference type="CDD" id="cd20745">
    <property type="entry name" value="FIX_RhsA_AHH_HNH-like"/>
    <property type="match status" value="1"/>
</dbReference>
<dbReference type="KEGG" id="cmet:K6K41_24055"/>
<gene>
    <name evidence="2" type="ORF">K6K41_24055</name>
</gene>
<feature type="region of interest" description="Disordered" evidence="1">
    <location>
        <begin position="146"/>
        <end position="219"/>
    </location>
</feature>